<sequence length="123" mass="13510">MIMTLLPMFSLMLSGLCVSLSLPAHALMVNNEQTPIPLSEVIAESEETLHFNGKITYVDVEGGFYGITADDGRRFMPTNLPDKFKQAELAVAVQAVIAEDVIGIHMWGQSIELLQIDVLSVVY</sequence>
<feature type="signal peptide" evidence="1">
    <location>
        <begin position="1"/>
        <end position="26"/>
    </location>
</feature>
<dbReference type="OrthoDB" id="1678364at2"/>
<evidence type="ECO:0000313" key="3">
    <source>
        <dbReference type="Proteomes" id="UP000194798"/>
    </source>
</evidence>
<dbReference type="Proteomes" id="UP000194798">
    <property type="component" value="Unassembled WGS sequence"/>
</dbReference>
<name>A0A251XAG1_9GAMM</name>
<keyword evidence="1" id="KW-0732">Signal</keyword>
<proteinExistence type="predicted"/>
<feature type="chain" id="PRO_5012422639" evidence="1">
    <location>
        <begin position="27"/>
        <end position="123"/>
    </location>
</feature>
<dbReference type="AlphaFoldDB" id="A0A251XAG1"/>
<keyword evidence="3" id="KW-1185">Reference proteome</keyword>
<reference evidence="2 3" key="1">
    <citation type="submission" date="2016-12" db="EMBL/GenBank/DDBJ databases">
        <title>Thioflexothrix psekupsii D3 genome sequencing and assembly.</title>
        <authorList>
            <person name="Fomenkov A."/>
            <person name="Vincze T."/>
            <person name="Grabovich M."/>
            <person name="Anton B.P."/>
            <person name="Dubinina G."/>
            <person name="Orlova M."/>
            <person name="Belousova E."/>
            <person name="Roberts R.J."/>
        </authorList>
    </citation>
    <scope>NUCLEOTIDE SEQUENCE [LARGE SCALE GENOMIC DNA]</scope>
    <source>
        <strain evidence="2">D3</strain>
    </source>
</reference>
<accession>A0A251XAG1</accession>
<dbReference type="EMBL" id="MSLT01000007">
    <property type="protein sequence ID" value="OUD14961.1"/>
    <property type="molecule type" value="Genomic_DNA"/>
</dbReference>
<protein>
    <submittedName>
        <fullName evidence="2">Uncharacterized protein</fullName>
    </submittedName>
</protein>
<organism evidence="2 3">
    <name type="scientific">Thioflexithrix psekupsensis</name>
    <dbReference type="NCBI Taxonomy" id="1570016"/>
    <lineage>
        <taxon>Bacteria</taxon>
        <taxon>Pseudomonadati</taxon>
        <taxon>Pseudomonadota</taxon>
        <taxon>Gammaproteobacteria</taxon>
        <taxon>Thiotrichales</taxon>
        <taxon>Thioflexithrix</taxon>
    </lineage>
</organism>
<evidence type="ECO:0000256" key="1">
    <source>
        <dbReference type="SAM" id="SignalP"/>
    </source>
</evidence>
<comment type="caution">
    <text evidence="2">The sequence shown here is derived from an EMBL/GenBank/DDBJ whole genome shotgun (WGS) entry which is preliminary data.</text>
</comment>
<evidence type="ECO:0000313" key="2">
    <source>
        <dbReference type="EMBL" id="OUD14961.1"/>
    </source>
</evidence>
<gene>
    <name evidence="2" type="ORF">TPSD3_04445</name>
</gene>
<dbReference type="RefSeq" id="WP_086487391.1">
    <property type="nucleotide sequence ID" value="NZ_MSLT01000007.1"/>
</dbReference>